<dbReference type="AlphaFoldDB" id="A0AA46DZ67"/>
<evidence type="ECO:0000313" key="1">
    <source>
        <dbReference type="EMBL" id="TDT71480.1"/>
    </source>
</evidence>
<gene>
    <name evidence="1" type="ORF">EV215_0856</name>
</gene>
<name>A0AA46DZ67_9FUSO</name>
<keyword evidence="2" id="KW-1185">Reference proteome</keyword>
<comment type="caution">
    <text evidence="1">The sequence shown here is derived from an EMBL/GenBank/DDBJ whole genome shotgun (WGS) entry which is preliminary data.</text>
</comment>
<reference evidence="1 2" key="1">
    <citation type="submission" date="2019-03" db="EMBL/GenBank/DDBJ databases">
        <title>Genomic Encyclopedia of Type Strains, Phase IV (KMG-IV): sequencing the most valuable type-strain genomes for metagenomic binning, comparative biology and taxonomic classification.</title>
        <authorList>
            <person name="Goeker M."/>
        </authorList>
    </citation>
    <scope>NUCLEOTIDE SEQUENCE [LARGE SCALE GENOMIC DNA]</scope>
    <source>
        <strain evidence="1 2">DSM 100055</strain>
    </source>
</reference>
<evidence type="ECO:0000313" key="2">
    <source>
        <dbReference type="Proteomes" id="UP000294678"/>
    </source>
</evidence>
<dbReference type="EMBL" id="SOBG01000003">
    <property type="protein sequence ID" value="TDT71480.1"/>
    <property type="molecule type" value="Genomic_DNA"/>
</dbReference>
<accession>A0AA46DZ67</accession>
<sequence length="120" mass="14446">MSSQYSFIQYEKNYQHQFRNKLNNAEEPVEVLKIFSQIISLMLNEIFEEEIKVEYEDIKLLPNDDTEYKISDKLLSNPKVNEIFNNSDIKNIIFRFSNTAIHKYRSLNKHNEKTKLKIRN</sequence>
<dbReference type="Proteomes" id="UP000294678">
    <property type="component" value="Unassembled WGS sequence"/>
</dbReference>
<organism evidence="1 2">
    <name type="scientific">Hypnocyclicus thermotrophus</name>
    <dbReference type="NCBI Taxonomy" id="1627895"/>
    <lineage>
        <taxon>Bacteria</taxon>
        <taxon>Fusobacteriati</taxon>
        <taxon>Fusobacteriota</taxon>
        <taxon>Fusobacteriia</taxon>
        <taxon>Fusobacteriales</taxon>
        <taxon>Fusobacteriaceae</taxon>
        <taxon>Hypnocyclicus</taxon>
    </lineage>
</organism>
<proteinExistence type="predicted"/>
<dbReference type="RefSeq" id="WP_134112747.1">
    <property type="nucleotide sequence ID" value="NZ_SOBG01000003.1"/>
</dbReference>
<protein>
    <submittedName>
        <fullName evidence="1">Uncharacterized protein</fullName>
    </submittedName>
</protein>